<organism evidence="1 2">
    <name type="scientific">Leucogyrophana mollusca</name>
    <dbReference type="NCBI Taxonomy" id="85980"/>
    <lineage>
        <taxon>Eukaryota</taxon>
        <taxon>Fungi</taxon>
        <taxon>Dikarya</taxon>
        <taxon>Basidiomycota</taxon>
        <taxon>Agaricomycotina</taxon>
        <taxon>Agaricomycetes</taxon>
        <taxon>Agaricomycetidae</taxon>
        <taxon>Boletales</taxon>
        <taxon>Boletales incertae sedis</taxon>
        <taxon>Leucogyrophana</taxon>
    </lineage>
</organism>
<evidence type="ECO:0000313" key="2">
    <source>
        <dbReference type="Proteomes" id="UP000790709"/>
    </source>
</evidence>
<proteinExistence type="predicted"/>
<dbReference type="Proteomes" id="UP000790709">
    <property type="component" value="Unassembled WGS sequence"/>
</dbReference>
<keyword evidence="2" id="KW-1185">Reference proteome</keyword>
<evidence type="ECO:0000313" key="1">
    <source>
        <dbReference type="EMBL" id="KAH7922415.1"/>
    </source>
</evidence>
<gene>
    <name evidence="1" type="ORF">BV22DRAFT_1173833</name>
</gene>
<protein>
    <submittedName>
        <fullName evidence="1">Uncharacterized protein</fullName>
    </submittedName>
</protein>
<reference evidence="1" key="1">
    <citation type="journal article" date="2021" name="New Phytol.">
        <title>Evolutionary innovations through gain and loss of genes in the ectomycorrhizal Boletales.</title>
        <authorList>
            <person name="Wu G."/>
            <person name="Miyauchi S."/>
            <person name="Morin E."/>
            <person name="Kuo A."/>
            <person name="Drula E."/>
            <person name="Varga T."/>
            <person name="Kohler A."/>
            <person name="Feng B."/>
            <person name="Cao Y."/>
            <person name="Lipzen A."/>
            <person name="Daum C."/>
            <person name="Hundley H."/>
            <person name="Pangilinan J."/>
            <person name="Johnson J."/>
            <person name="Barry K."/>
            <person name="LaButti K."/>
            <person name="Ng V."/>
            <person name="Ahrendt S."/>
            <person name="Min B."/>
            <person name="Choi I.G."/>
            <person name="Park H."/>
            <person name="Plett J.M."/>
            <person name="Magnuson J."/>
            <person name="Spatafora J.W."/>
            <person name="Nagy L.G."/>
            <person name="Henrissat B."/>
            <person name="Grigoriev I.V."/>
            <person name="Yang Z.L."/>
            <person name="Xu J."/>
            <person name="Martin F.M."/>
        </authorList>
    </citation>
    <scope>NUCLEOTIDE SEQUENCE</scope>
    <source>
        <strain evidence="1">KUC20120723A-06</strain>
    </source>
</reference>
<dbReference type="EMBL" id="MU266485">
    <property type="protein sequence ID" value="KAH7922415.1"/>
    <property type="molecule type" value="Genomic_DNA"/>
</dbReference>
<name>A0ACB8BAS6_9AGAM</name>
<accession>A0ACB8BAS6</accession>
<sequence length="914" mass="100832">MSEPGDGGDTPTGPRSLSPTPTPTAECPQYFSPLTAQITQPVSAPSEQGRLERDLERTSPNHTPDREGHHATESSPLLARSPPPNGHPTYTNGHGLPPKPISRVGSLFSLIRLADHFRDVHPQQIGNTVLKSLPAVVLGTLLNILDGVSYGMIIFPAFGVFADLGSMGVSMFFASTVIAQLVYTFGGSSFAGANGSMMIEVVPFFHILATTIARDIGEENVREVITTTLAAYALSSLLTGLAFFLLGALRLGVLIGFFPRHILVGCIGGVGVFLILTGLTVATRLPSDSLEPSLDTLRYFFFNTHALTLWIPPSALAVLLRVITARWKHQLVFPVYFLIIPVLFYVVVTAARLDLRTLRDEGWLFESTEGTGGHENRWYTFYSYYDFKTIRLWPLWATLPTQFALLFFNILHPPLNVPALSVSLDEDIDTNRELVGHGYSNFLAGLLGTVPNYLVYVNTLLFYRVGGGNRIAGLLLAMATFILLTIGTAPIAYIPVMVVSSLIFVLGIDLVKEALWDTRHRVSRMEYITIISIMVCMTVWDFVIGVLFGIVVSCFFFVVQNSQRRSIRACYAGDAVMSTVRRPAAHRAYIRESSSLTRLLPGFLFFGTISHVEDTLRNIVGDPAWQRDPVRFVVVDLSLVAGVDMSSAEAFVRVQRLLVAKGVVLVFCGASGDSTVIQALSSVGVLEEAYVEVFETFSDAMEWTENAYLRAWFRSQKNETIPILLQGRQDVDMRFDHSLAGSPRCMQLRDVGDRTIAREYLADEMSSEPNKTLLKVFSSYDDVDCESLLKLACYFERISVSAEHVLWERDDDADGLYIIESGTLRASYKFSEHSAAFEESMVSGALAGEMSALSGLPRNARVVVEQPAVLWKLSLESMCRLEADHPFLAKKFVQLVLKAAKVDNDILLAALATR</sequence>
<comment type="caution">
    <text evidence="1">The sequence shown here is derived from an EMBL/GenBank/DDBJ whole genome shotgun (WGS) entry which is preliminary data.</text>
</comment>